<dbReference type="GeneTree" id="ENSGT00940000158778"/>
<dbReference type="PANTHER" id="PTHR11100">
    <property type="entry name" value="HEREGULIN-NEUREGULIN FAMILY MEMBER"/>
    <property type="match status" value="1"/>
</dbReference>
<dbReference type="InterPro" id="IPR036179">
    <property type="entry name" value="Ig-like_dom_sf"/>
</dbReference>
<dbReference type="PROSITE" id="PS01186">
    <property type="entry name" value="EGF_2"/>
    <property type="match status" value="1"/>
</dbReference>
<reference evidence="22" key="1">
    <citation type="submission" date="2025-08" db="UniProtKB">
        <authorList>
            <consortium name="Ensembl"/>
        </authorList>
    </citation>
    <scope>IDENTIFICATION</scope>
</reference>
<evidence type="ECO:0000256" key="13">
    <source>
        <dbReference type="ARBA" id="ARBA00023319"/>
    </source>
</evidence>
<dbReference type="Gene3D" id="2.10.25.10">
    <property type="entry name" value="Laminin"/>
    <property type="match status" value="1"/>
</dbReference>
<keyword evidence="23" id="KW-1185">Reference proteome</keyword>
<evidence type="ECO:0000256" key="4">
    <source>
        <dbReference type="ARBA" id="ARBA00022475"/>
    </source>
</evidence>
<keyword evidence="10 19" id="KW-0472">Membrane</keyword>
<dbReference type="Pfam" id="PF02158">
    <property type="entry name" value="Neuregulin"/>
    <property type="match status" value="1"/>
</dbReference>
<dbReference type="FunFam" id="2.60.40.10:FF:000354">
    <property type="entry name" value="Pro-neuregulin-2, membrane-bound isoform"/>
    <property type="match status" value="1"/>
</dbReference>
<organism evidence="22 23">
    <name type="scientific">Mus spicilegus</name>
    <name type="common">Mound-building mouse</name>
    <dbReference type="NCBI Taxonomy" id="10103"/>
    <lineage>
        <taxon>Eukaryota</taxon>
        <taxon>Metazoa</taxon>
        <taxon>Chordata</taxon>
        <taxon>Craniata</taxon>
        <taxon>Vertebrata</taxon>
        <taxon>Euteleostomi</taxon>
        <taxon>Mammalia</taxon>
        <taxon>Eutheria</taxon>
        <taxon>Euarchontoglires</taxon>
        <taxon>Glires</taxon>
        <taxon>Rodentia</taxon>
        <taxon>Myomorpha</taxon>
        <taxon>Muroidea</taxon>
        <taxon>Muridae</taxon>
        <taxon>Murinae</taxon>
        <taxon>Mus</taxon>
        <taxon>Mus</taxon>
    </lineage>
</organism>
<comment type="subcellular location">
    <subcellularLocation>
        <location evidence="1">Cell membrane</location>
        <topology evidence="1">Single-pass type I membrane protein</topology>
    </subcellularLocation>
    <subcellularLocation>
        <location evidence="2">Secreted</location>
    </subcellularLocation>
</comment>
<comment type="function">
    <text evidence="14">Direct ligand for ERBB3 and ERBB4 tyrosine kinase receptors. Concomitantly recruits ERBB1 and ERBB2 coreceptors, resulting in ligand-stimulated tyrosine phosphorylation and activation of the ERBB receptors. May also promote the heterodimerization with the EGF receptor.</text>
</comment>
<protein>
    <recommendedName>
        <fullName evidence="16">Pro-neuregulin-2, membrane-bound isoform</fullName>
    </recommendedName>
</protein>
<comment type="caution">
    <text evidence="17">Lacks conserved residue(s) required for the propagation of feature annotation.</text>
</comment>
<evidence type="ECO:0000313" key="23">
    <source>
        <dbReference type="Proteomes" id="UP000694415"/>
    </source>
</evidence>
<feature type="region of interest" description="Disordered" evidence="18">
    <location>
        <begin position="657"/>
        <end position="678"/>
    </location>
</feature>
<keyword evidence="13" id="KW-0393">Immunoglobulin domain</keyword>
<dbReference type="PROSITE" id="PS50026">
    <property type="entry name" value="EGF_3"/>
    <property type="match status" value="1"/>
</dbReference>
<evidence type="ECO:0000256" key="2">
    <source>
        <dbReference type="ARBA" id="ARBA00004613"/>
    </source>
</evidence>
<comment type="similarity">
    <text evidence="3">Belongs to the neuregulin family.</text>
</comment>
<dbReference type="InterPro" id="IPR007110">
    <property type="entry name" value="Ig-like_dom"/>
</dbReference>
<dbReference type="SMART" id="SM00408">
    <property type="entry name" value="IGc2"/>
    <property type="match status" value="1"/>
</dbReference>
<evidence type="ECO:0000256" key="18">
    <source>
        <dbReference type="SAM" id="MobiDB-lite"/>
    </source>
</evidence>
<evidence type="ECO:0000256" key="16">
    <source>
        <dbReference type="ARBA" id="ARBA00068573"/>
    </source>
</evidence>
<dbReference type="InterPro" id="IPR000742">
    <property type="entry name" value="EGF"/>
</dbReference>
<evidence type="ECO:0000313" key="22">
    <source>
        <dbReference type="Ensembl" id="ENSMSIP00000035924.1"/>
    </source>
</evidence>
<reference evidence="22" key="2">
    <citation type="submission" date="2025-09" db="UniProtKB">
        <authorList>
            <consortium name="Ensembl"/>
        </authorList>
    </citation>
    <scope>IDENTIFICATION</scope>
</reference>
<keyword evidence="11 17" id="KW-1015">Disulfide bond</keyword>
<feature type="compositionally biased region" description="Low complexity" evidence="18">
    <location>
        <begin position="732"/>
        <end position="747"/>
    </location>
</feature>
<dbReference type="FunFam" id="2.10.25.10:FF:000116">
    <property type="entry name" value="pro-neuregulin-2, membrane-bound isoform"/>
    <property type="match status" value="1"/>
</dbReference>
<keyword evidence="12" id="KW-0325">Glycoprotein</keyword>
<evidence type="ECO:0000256" key="3">
    <source>
        <dbReference type="ARBA" id="ARBA00008216"/>
    </source>
</evidence>
<dbReference type="InterPro" id="IPR040180">
    <property type="entry name" value="Neuregulin"/>
</dbReference>
<feature type="compositionally biased region" description="Basic and acidic residues" evidence="18">
    <location>
        <begin position="524"/>
        <end position="537"/>
    </location>
</feature>
<feature type="compositionally biased region" description="Low complexity" evidence="18">
    <location>
        <begin position="19"/>
        <end position="69"/>
    </location>
</feature>
<dbReference type="GO" id="GO:0005886">
    <property type="term" value="C:plasma membrane"/>
    <property type="evidence" value="ECO:0007669"/>
    <property type="project" value="UniProtKB-SubCell"/>
</dbReference>
<feature type="compositionally biased region" description="Low complexity" evidence="18">
    <location>
        <begin position="85"/>
        <end position="102"/>
    </location>
</feature>
<comment type="subunit">
    <text evidence="15">Interacts with ERBB3 and ERBB4.</text>
</comment>
<name>A0A8C6IHC8_MUSSI</name>
<dbReference type="Pfam" id="PF07679">
    <property type="entry name" value="I-set"/>
    <property type="match status" value="1"/>
</dbReference>
<dbReference type="GO" id="GO:0008083">
    <property type="term" value="F:growth factor activity"/>
    <property type="evidence" value="ECO:0007669"/>
    <property type="project" value="UniProtKB-KW"/>
</dbReference>
<feature type="domain" description="EGF-like" evidence="20">
    <location>
        <begin position="351"/>
        <end position="392"/>
    </location>
</feature>
<dbReference type="Proteomes" id="UP000694415">
    <property type="component" value="Unplaced"/>
</dbReference>
<evidence type="ECO:0000256" key="5">
    <source>
        <dbReference type="ARBA" id="ARBA00022525"/>
    </source>
</evidence>
<dbReference type="GO" id="GO:0005615">
    <property type="term" value="C:extracellular space"/>
    <property type="evidence" value="ECO:0007669"/>
    <property type="project" value="TreeGrafter"/>
</dbReference>
<feature type="disulfide bond" evidence="17">
    <location>
        <begin position="363"/>
        <end position="380"/>
    </location>
</feature>
<keyword evidence="6 17" id="KW-0245">EGF-like domain</keyword>
<feature type="transmembrane region" description="Helical" evidence="19">
    <location>
        <begin position="416"/>
        <end position="438"/>
    </location>
</feature>
<feature type="disulfide bond" evidence="17">
    <location>
        <begin position="382"/>
        <end position="391"/>
    </location>
</feature>
<evidence type="ECO:0000256" key="15">
    <source>
        <dbReference type="ARBA" id="ARBA00065723"/>
    </source>
</evidence>
<proteinExistence type="inferred from homology"/>
<feature type="region of interest" description="Disordered" evidence="18">
    <location>
        <begin position="502"/>
        <end position="539"/>
    </location>
</feature>
<dbReference type="Pfam" id="PF25518">
    <property type="entry name" value="NRG2_N"/>
    <property type="match status" value="1"/>
</dbReference>
<dbReference type="InterPro" id="IPR003598">
    <property type="entry name" value="Ig_sub2"/>
</dbReference>
<dbReference type="Gene3D" id="2.60.40.10">
    <property type="entry name" value="Immunoglobulins"/>
    <property type="match status" value="1"/>
</dbReference>
<dbReference type="PROSITE" id="PS50835">
    <property type="entry name" value="IG_LIKE"/>
    <property type="match status" value="1"/>
</dbReference>
<dbReference type="PANTHER" id="PTHR11100:SF20">
    <property type="entry name" value="PRO-NEUREGULIN-2, MEMBRANE-BOUND ISOFORM"/>
    <property type="match status" value="1"/>
</dbReference>
<dbReference type="GO" id="GO:0038130">
    <property type="term" value="P:ERBB4 signaling pathway"/>
    <property type="evidence" value="ECO:0007669"/>
    <property type="project" value="UniProtKB-ARBA"/>
</dbReference>
<dbReference type="SUPFAM" id="SSF57196">
    <property type="entry name" value="EGF/Laminin"/>
    <property type="match status" value="1"/>
</dbReference>
<dbReference type="SUPFAM" id="SSF48726">
    <property type="entry name" value="Immunoglobulin"/>
    <property type="match status" value="1"/>
</dbReference>
<feature type="region of interest" description="Disordered" evidence="18">
    <location>
        <begin position="776"/>
        <end position="821"/>
    </location>
</feature>
<dbReference type="InterPro" id="IPR002154">
    <property type="entry name" value="Neuregulin_C"/>
</dbReference>
<evidence type="ECO:0000256" key="1">
    <source>
        <dbReference type="ARBA" id="ARBA00004251"/>
    </source>
</evidence>
<evidence type="ECO:0000256" key="7">
    <source>
        <dbReference type="ARBA" id="ARBA00022692"/>
    </source>
</evidence>
<feature type="region of interest" description="Disordered" evidence="18">
    <location>
        <begin position="707"/>
        <end position="759"/>
    </location>
</feature>
<evidence type="ECO:0000256" key="19">
    <source>
        <dbReference type="SAM" id="Phobius"/>
    </source>
</evidence>
<keyword evidence="7 19" id="KW-0812">Transmembrane</keyword>
<keyword evidence="9" id="KW-0339">Growth factor</keyword>
<dbReference type="PROSITE" id="PS00022">
    <property type="entry name" value="EGF_1"/>
    <property type="match status" value="1"/>
</dbReference>
<dbReference type="InterPro" id="IPR013783">
    <property type="entry name" value="Ig-like_fold"/>
</dbReference>
<evidence type="ECO:0000256" key="6">
    <source>
        <dbReference type="ARBA" id="ARBA00022536"/>
    </source>
</evidence>
<dbReference type="GO" id="GO:0007399">
    <property type="term" value="P:nervous system development"/>
    <property type="evidence" value="ECO:0007669"/>
    <property type="project" value="InterPro"/>
</dbReference>
<evidence type="ECO:0000256" key="9">
    <source>
        <dbReference type="ARBA" id="ARBA00023030"/>
    </source>
</evidence>
<feature type="region of interest" description="Disordered" evidence="18">
    <location>
        <begin position="455"/>
        <end position="474"/>
    </location>
</feature>
<dbReference type="GO" id="GO:0035556">
    <property type="term" value="P:intracellular signal transduction"/>
    <property type="evidence" value="ECO:0007669"/>
    <property type="project" value="TreeGrafter"/>
</dbReference>
<evidence type="ECO:0000259" key="20">
    <source>
        <dbReference type="PROSITE" id="PS50026"/>
    </source>
</evidence>
<feature type="compositionally biased region" description="Low complexity" evidence="18">
    <location>
        <begin position="504"/>
        <end position="516"/>
    </location>
</feature>
<dbReference type="CDD" id="cd05750">
    <property type="entry name" value="Ig_Pro_neuregulin"/>
    <property type="match status" value="1"/>
</dbReference>
<dbReference type="SMART" id="SM00409">
    <property type="entry name" value="IG"/>
    <property type="match status" value="1"/>
</dbReference>
<dbReference type="Ensembl" id="ENSMSIT00000045250.1">
    <property type="protein sequence ID" value="ENSMSIP00000035924.1"/>
    <property type="gene ID" value="ENSMSIG00000029870.1"/>
</dbReference>
<dbReference type="AlphaFoldDB" id="A0A8C6IHC8"/>
<feature type="domain" description="Ig-like" evidence="21">
    <location>
        <begin position="247"/>
        <end position="342"/>
    </location>
</feature>
<keyword evidence="8 19" id="KW-1133">Transmembrane helix</keyword>
<dbReference type="InterPro" id="IPR057911">
    <property type="entry name" value="NRG2_Ig-like"/>
</dbReference>
<evidence type="ECO:0000256" key="17">
    <source>
        <dbReference type="PROSITE-ProRule" id="PRU00076"/>
    </source>
</evidence>
<accession>A0A8C6IHC8</accession>
<feature type="compositionally biased region" description="Pro residues" evidence="18">
    <location>
        <begin position="661"/>
        <end position="671"/>
    </location>
</feature>
<evidence type="ECO:0000259" key="21">
    <source>
        <dbReference type="PROSITE" id="PS50835"/>
    </source>
</evidence>
<dbReference type="InterPro" id="IPR013098">
    <property type="entry name" value="Ig_I-set"/>
</dbReference>
<evidence type="ECO:0000256" key="11">
    <source>
        <dbReference type="ARBA" id="ARBA00023157"/>
    </source>
</evidence>
<evidence type="ECO:0000256" key="8">
    <source>
        <dbReference type="ARBA" id="ARBA00022989"/>
    </source>
</evidence>
<dbReference type="InterPro" id="IPR003599">
    <property type="entry name" value="Ig_sub"/>
</dbReference>
<evidence type="ECO:0000256" key="12">
    <source>
        <dbReference type="ARBA" id="ARBA00023180"/>
    </source>
</evidence>
<keyword evidence="4" id="KW-1003">Cell membrane</keyword>
<sequence length="821" mass="88572">MRQVCCSALPPPLEKARCSSYSYSYSDSSSSTTSSSRSSSSSSRSSSSSNSSSSESSGSNSGSSSIFRPAAPPEPRPQPQPQPRSPAARRAAARSRAAAAGGMRRDPAPGFSMLLFGVSLACYSPSLKSVQDQAYKAPVVVEGKVQGLAPAGGSSSNSTREPPASGRVALVKVLDKWPLRSGGLQREQVISVGSCAPLERNQRYIFFLEPTEQPLVFKTAFAPVDPNGKNIKKEVGKILCTDCATRPKLKKMKSQTGEVGEKQSLKCEAAAGNPQPSYRWFKDGKELNRSRDIRIKYGNGRKNSRLQFNKVRVEDAGEYVCEAENILGKDTVRGRLHVNSVSTTLSSWSGHARKCNETAKSYCVNGGVCYYIEGINQLSCKCPNGFFGQRCLEKLPLRLYMPDPKQKAEELYQKRVLTITGICVALLVVGIVCVVAYCKTKKQRRQMHHHLRQNMCPAHQNRSLANGPSHPRLDPEEIQMADYISKNVPATDHVIRREAETTFSGSHSCSPSHHCSTATPTSSHRHESHTWSLERSESLTSDSQSGIMLSSVGTSKCNSPACVEARARRAAAYSQEERRRAAMPPYHDSIDSLRDSPHSERYVSALTTPARLSPVDFHYSLATQVPTFEITSPNSAHAVSLPPAAPISYRLAEQQPLLRHPAPPGPGPGPGPGADMQRSYDSYYYPAAGPGPRRSACALGGSLGSLPASPFRIPEDDEYETTQECRARAARDSLSLSSGSGCGSASASDDDADDADGALAAESTPFLGLRAAHEALRSDSPPLCPAADSRTYYSLDSHSTRASSRHSRGPPTRAKQDSGPL</sequence>
<evidence type="ECO:0000256" key="10">
    <source>
        <dbReference type="ARBA" id="ARBA00023136"/>
    </source>
</evidence>
<feature type="compositionally biased region" description="Pro residues" evidence="18">
    <location>
        <begin position="70"/>
        <end position="84"/>
    </location>
</feature>
<keyword evidence="5" id="KW-0964">Secreted</keyword>
<dbReference type="InterPro" id="IPR057909">
    <property type="entry name" value="NRG2_N"/>
</dbReference>
<dbReference type="GO" id="GO:0048513">
    <property type="term" value="P:animal organ development"/>
    <property type="evidence" value="ECO:0007669"/>
    <property type="project" value="TreeGrafter"/>
</dbReference>
<evidence type="ECO:0000256" key="14">
    <source>
        <dbReference type="ARBA" id="ARBA00058865"/>
    </source>
</evidence>
<feature type="region of interest" description="Disordered" evidence="18">
    <location>
        <begin position="1"/>
        <end position="104"/>
    </location>
</feature>